<gene>
    <name evidence="7" type="ORF">FBUS_06774</name>
</gene>
<comment type="caution">
    <text evidence="7">The sequence shown here is derived from an EMBL/GenBank/DDBJ whole genome shotgun (WGS) entry which is preliminary data.</text>
</comment>
<proteinExistence type="predicted"/>
<organism evidence="7 8">
    <name type="scientific">Fasciolopsis buskii</name>
    <dbReference type="NCBI Taxonomy" id="27845"/>
    <lineage>
        <taxon>Eukaryota</taxon>
        <taxon>Metazoa</taxon>
        <taxon>Spiralia</taxon>
        <taxon>Lophotrochozoa</taxon>
        <taxon>Platyhelminthes</taxon>
        <taxon>Trematoda</taxon>
        <taxon>Digenea</taxon>
        <taxon>Plagiorchiida</taxon>
        <taxon>Echinostomata</taxon>
        <taxon>Echinostomatoidea</taxon>
        <taxon>Fasciolidae</taxon>
        <taxon>Fasciolopsis</taxon>
    </lineage>
</organism>
<dbReference type="GO" id="GO:0000049">
    <property type="term" value="F:tRNA binding"/>
    <property type="evidence" value="ECO:0007669"/>
    <property type="project" value="TreeGrafter"/>
</dbReference>
<keyword evidence="2 7" id="KW-0489">Methyltransferase</keyword>
<dbReference type="OrthoDB" id="278300at2759"/>
<name>A0A8E0RYI0_9TREM</name>
<dbReference type="InterPro" id="IPR038459">
    <property type="entry name" value="MT_TRM10-typ_sf"/>
</dbReference>
<dbReference type="GO" id="GO:0005654">
    <property type="term" value="C:nucleoplasm"/>
    <property type="evidence" value="ECO:0007669"/>
    <property type="project" value="TreeGrafter"/>
</dbReference>
<dbReference type="EC" id="2.1.1.221" evidence="1"/>
<dbReference type="AlphaFoldDB" id="A0A8E0RYI0"/>
<evidence type="ECO:0000256" key="2">
    <source>
        <dbReference type="ARBA" id="ARBA00022603"/>
    </source>
</evidence>
<evidence type="ECO:0000256" key="3">
    <source>
        <dbReference type="ARBA" id="ARBA00022679"/>
    </source>
</evidence>
<keyword evidence="4" id="KW-0949">S-adenosyl-L-methionine</keyword>
<dbReference type="Proteomes" id="UP000728185">
    <property type="component" value="Unassembled WGS sequence"/>
</dbReference>
<dbReference type="PROSITE" id="PS51675">
    <property type="entry name" value="SAM_MT_TRM10"/>
    <property type="match status" value="1"/>
</dbReference>
<reference evidence="7" key="1">
    <citation type="submission" date="2019-05" db="EMBL/GenBank/DDBJ databases">
        <title>Annotation for the trematode Fasciolopsis buski.</title>
        <authorList>
            <person name="Choi Y.-J."/>
        </authorList>
    </citation>
    <scope>NUCLEOTIDE SEQUENCE</scope>
    <source>
        <strain evidence="7">HT</strain>
        <tissue evidence="7">Whole worm</tissue>
    </source>
</reference>
<dbReference type="InterPro" id="IPR029063">
    <property type="entry name" value="SAM-dependent_MTases_sf"/>
</dbReference>
<dbReference type="GO" id="GO:0002939">
    <property type="term" value="P:tRNA N1-guanine methylation"/>
    <property type="evidence" value="ECO:0007669"/>
    <property type="project" value="TreeGrafter"/>
</dbReference>
<comment type="catalytic activity">
    <reaction evidence="5">
        <text>guanosine(9) in tRNA + S-adenosyl-L-methionine = N(1)-methylguanosine(9) in tRNA + S-adenosyl-L-homocysteine + H(+)</text>
        <dbReference type="Rhea" id="RHEA:43156"/>
        <dbReference type="Rhea" id="RHEA-COMP:10367"/>
        <dbReference type="Rhea" id="RHEA-COMP:10368"/>
        <dbReference type="ChEBI" id="CHEBI:15378"/>
        <dbReference type="ChEBI" id="CHEBI:57856"/>
        <dbReference type="ChEBI" id="CHEBI:59789"/>
        <dbReference type="ChEBI" id="CHEBI:73542"/>
        <dbReference type="ChEBI" id="CHEBI:74269"/>
        <dbReference type="EC" id="2.1.1.221"/>
    </reaction>
</comment>
<dbReference type="PANTHER" id="PTHR13563">
    <property type="entry name" value="TRNA (GUANINE-9-) METHYLTRANSFERASE"/>
    <property type="match status" value="1"/>
</dbReference>
<dbReference type="PANTHER" id="PTHR13563:SF13">
    <property type="entry name" value="TRNA METHYLTRANSFERASE 10 HOMOLOG A"/>
    <property type="match status" value="1"/>
</dbReference>
<dbReference type="EMBL" id="LUCM01006353">
    <property type="protein sequence ID" value="KAA0191417.1"/>
    <property type="molecule type" value="Genomic_DNA"/>
</dbReference>
<dbReference type="InterPro" id="IPR028564">
    <property type="entry name" value="MT_TRM10-typ"/>
</dbReference>
<dbReference type="Gene3D" id="3.40.50.150">
    <property type="entry name" value="Vaccinia Virus protein VP39"/>
    <property type="match status" value="1"/>
</dbReference>
<evidence type="ECO:0000256" key="1">
    <source>
        <dbReference type="ARBA" id="ARBA00012797"/>
    </source>
</evidence>
<evidence type="ECO:0000313" key="7">
    <source>
        <dbReference type="EMBL" id="KAA0191417.1"/>
    </source>
</evidence>
<keyword evidence="3" id="KW-0808">Transferase</keyword>
<evidence type="ECO:0000256" key="5">
    <source>
        <dbReference type="ARBA" id="ARBA00048434"/>
    </source>
</evidence>
<protein>
    <recommendedName>
        <fullName evidence="1">tRNA (guanine(9)-N(1))-methyltransferase</fullName>
        <ecNumber evidence="1">2.1.1.221</ecNumber>
    </recommendedName>
</protein>
<keyword evidence="8" id="KW-1185">Reference proteome</keyword>
<dbReference type="GO" id="GO:0052905">
    <property type="term" value="F:tRNA (guanosine(9)-N1)-methyltransferase activity"/>
    <property type="evidence" value="ECO:0007669"/>
    <property type="project" value="UniProtKB-EC"/>
</dbReference>
<sequence length="388" mass="43465">MKPDFCPVHDVLIKSVRVPGLPNPTNPDRAPTQLSGVPVAEEQTILIKHWSVADRSGEDDAVLRSEQPDRRLKRLANLQAQLLRHAFQFPNVKRVVYSTCSVYPEVRRQIRKAYKDRRKLRRQVLHEASVGEVESAEVSESSTSPLSRKALHRVPPMSESACRARVVIDCAYDHLMSFKDICKLSNQICNCYALNRRFRDPVQLFVTGLGSQNTPDDRNDKTTGIPSTRLLDRLRIAGCEKWDINLCDKNYTELFEAKSIVYLCAESPNRLPDRFFTPPEDAAAVTVTDDDVSDSTRFSTADVYVIGGLVDHNHHVGHCYKQAVERAHRTARLPIAESGLVISGRHVLSTVQVFHALAPVLAGSMTWTESLNAAVPPRKLVQLAVDTL</sequence>
<accession>A0A8E0RYI0</accession>
<evidence type="ECO:0000313" key="8">
    <source>
        <dbReference type="Proteomes" id="UP000728185"/>
    </source>
</evidence>
<evidence type="ECO:0000256" key="4">
    <source>
        <dbReference type="ARBA" id="ARBA00022691"/>
    </source>
</evidence>
<feature type="domain" description="SAM-dependent MTase TRM10-type" evidence="6">
    <location>
        <begin position="150"/>
        <end position="382"/>
    </location>
</feature>
<evidence type="ECO:0000259" key="6">
    <source>
        <dbReference type="PROSITE" id="PS51675"/>
    </source>
</evidence>
<dbReference type="Gene3D" id="3.40.1280.30">
    <property type="match status" value="1"/>
</dbReference>
<dbReference type="InterPro" id="IPR007356">
    <property type="entry name" value="tRNA_m1G_MeTrfase_euk"/>
</dbReference>